<sequence>MSEEHRNVACVLCRYQHRRHDGSCEFGQYFASNRSIEFENACKLFGLANLLRLMRSAEASERQVMADSILIEGNMWSNDPIHGALGHVLTLNNQIQSVQRELQLVNTMLAQCPLHTSSHAANTTVGDVAGSSHTGQSSAVPSHEKEDAALENDDEVKRKNKRKH</sequence>
<evidence type="ECO:0000313" key="4">
    <source>
        <dbReference type="EMBL" id="QCD85963.1"/>
    </source>
</evidence>
<dbReference type="Proteomes" id="UP000501690">
    <property type="component" value="Linkage Group LG3"/>
</dbReference>
<evidence type="ECO:0000256" key="2">
    <source>
        <dbReference type="SAM" id="MobiDB-lite"/>
    </source>
</evidence>
<evidence type="ECO:0000313" key="5">
    <source>
        <dbReference type="Proteomes" id="UP000501690"/>
    </source>
</evidence>
<name>A0A4D6LBU4_VIGUN</name>
<feature type="compositionally biased region" description="Polar residues" evidence="2">
    <location>
        <begin position="123"/>
        <end position="140"/>
    </location>
</feature>
<reference evidence="4 5" key="1">
    <citation type="submission" date="2019-04" db="EMBL/GenBank/DDBJ databases">
        <title>An improved genome assembly and genetic linkage map for asparagus bean, Vigna unguiculata ssp. sesquipedialis.</title>
        <authorList>
            <person name="Xia Q."/>
            <person name="Zhang R."/>
            <person name="Dong Y."/>
        </authorList>
    </citation>
    <scope>NUCLEOTIDE SEQUENCE [LARGE SCALE GENOMIC DNA]</scope>
    <source>
        <tissue evidence="4">Leaf</tissue>
    </source>
</reference>
<dbReference type="Pfam" id="PF03195">
    <property type="entry name" value="LOB"/>
    <property type="match status" value="1"/>
</dbReference>
<gene>
    <name evidence="4" type="ORF">DEO72_LG3g484</name>
</gene>
<proteinExistence type="inferred from homology"/>
<dbReference type="AlphaFoldDB" id="A0A4D6LBU4"/>
<dbReference type="PANTHER" id="PTHR31301:SF103">
    <property type="entry name" value="LOB DOMAIN-CONTAINING PROTEIN 5-RELATED"/>
    <property type="match status" value="1"/>
</dbReference>
<accession>A0A4D6LBU4</accession>
<dbReference type="PANTHER" id="PTHR31301">
    <property type="entry name" value="LOB DOMAIN-CONTAINING PROTEIN 4-RELATED"/>
    <property type="match status" value="1"/>
</dbReference>
<evidence type="ECO:0000256" key="1">
    <source>
        <dbReference type="ARBA" id="ARBA00005474"/>
    </source>
</evidence>
<feature type="domain" description="LOB" evidence="3">
    <location>
        <begin position="8"/>
        <end position="109"/>
    </location>
</feature>
<keyword evidence="5" id="KW-1185">Reference proteome</keyword>
<dbReference type="EMBL" id="CP039347">
    <property type="protein sequence ID" value="QCD85963.1"/>
    <property type="molecule type" value="Genomic_DNA"/>
</dbReference>
<comment type="similarity">
    <text evidence="1">Belongs to the LOB domain-containing protein family.</text>
</comment>
<evidence type="ECO:0000259" key="3">
    <source>
        <dbReference type="PROSITE" id="PS50891"/>
    </source>
</evidence>
<protein>
    <submittedName>
        <fullName evidence="4">Lateral organ boundary</fullName>
    </submittedName>
</protein>
<dbReference type="PROSITE" id="PS50891">
    <property type="entry name" value="LOB"/>
    <property type="match status" value="1"/>
</dbReference>
<dbReference type="InterPro" id="IPR004883">
    <property type="entry name" value="LOB"/>
</dbReference>
<organism evidence="4 5">
    <name type="scientific">Vigna unguiculata</name>
    <name type="common">Cowpea</name>
    <dbReference type="NCBI Taxonomy" id="3917"/>
    <lineage>
        <taxon>Eukaryota</taxon>
        <taxon>Viridiplantae</taxon>
        <taxon>Streptophyta</taxon>
        <taxon>Embryophyta</taxon>
        <taxon>Tracheophyta</taxon>
        <taxon>Spermatophyta</taxon>
        <taxon>Magnoliopsida</taxon>
        <taxon>eudicotyledons</taxon>
        <taxon>Gunneridae</taxon>
        <taxon>Pentapetalae</taxon>
        <taxon>rosids</taxon>
        <taxon>fabids</taxon>
        <taxon>Fabales</taxon>
        <taxon>Fabaceae</taxon>
        <taxon>Papilionoideae</taxon>
        <taxon>50 kb inversion clade</taxon>
        <taxon>NPAAA clade</taxon>
        <taxon>indigoferoid/millettioid clade</taxon>
        <taxon>Phaseoleae</taxon>
        <taxon>Vigna</taxon>
    </lineage>
</organism>
<feature type="region of interest" description="Disordered" evidence="2">
    <location>
        <begin position="123"/>
        <end position="164"/>
    </location>
</feature>